<feature type="transmembrane region" description="Helical" evidence="6">
    <location>
        <begin position="60"/>
        <end position="80"/>
    </location>
</feature>
<dbReference type="Pfam" id="PF02687">
    <property type="entry name" value="FtsX"/>
    <property type="match status" value="2"/>
</dbReference>
<evidence type="ECO:0000256" key="3">
    <source>
        <dbReference type="ARBA" id="ARBA00022692"/>
    </source>
</evidence>
<evidence type="ECO:0000256" key="1">
    <source>
        <dbReference type="ARBA" id="ARBA00004651"/>
    </source>
</evidence>
<dbReference type="GO" id="GO:0055085">
    <property type="term" value="P:transmembrane transport"/>
    <property type="evidence" value="ECO:0007669"/>
    <property type="project" value="UniProtKB-UniRule"/>
</dbReference>
<name>A0A9X8ZEF9_9BACI</name>
<comment type="similarity">
    <text evidence="6">Belongs to the ABC-4 integral membrane protein family.</text>
</comment>
<dbReference type="InterPro" id="IPR052536">
    <property type="entry name" value="ABC-4_Integral_Memb_Prot"/>
</dbReference>
<evidence type="ECO:0000256" key="5">
    <source>
        <dbReference type="ARBA" id="ARBA00023136"/>
    </source>
</evidence>
<dbReference type="AlphaFoldDB" id="A0A9X8ZEF9"/>
<dbReference type="PIRSF" id="PIRSF018968">
    <property type="entry name" value="ABC_permease_BceB"/>
    <property type="match status" value="1"/>
</dbReference>
<feature type="transmembrane region" description="Helical" evidence="6">
    <location>
        <begin position="151"/>
        <end position="176"/>
    </location>
</feature>
<feature type="transmembrane region" description="Helical" evidence="6">
    <location>
        <begin position="106"/>
        <end position="131"/>
    </location>
</feature>
<keyword evidence="5 6" id="KW-0472">Membrane</keyword>
<dbReference type="PANTHER" id="PTHR46795">
    <property type="entry name" value="ABC TRANSPORTER PERMEASE-RELATED-RELATED"/>
    <property type="match status" value="1"/>
</dbReference>
<organism evidence="8 9">
    <name type="scientific">Peribacillus simplex</name>
    <dbReference type="NCBI Taxonomy" id="1478"/>
    <lineage>
        <taxon>Bacteria</taxon>
        <taxon>Bacillati</taxon>
        <taxon>Bacillota</taxon>
        <taxon>Bacilli</taxon>
        <taxon>Bacillales</taxon>
        <taxon>Bacillaceae</taxon>
        <taxon>Peribacillus</taxon>
    </lineage>
</organism>
<proteinExistence type="inferred from homology"/>
<dbReference type="InterPro" id="IPR027022">
    <property type="entry name" value="ABC_permease_BceB-typ"/>
</dbReference>
<protein>
    <submittedName>
        <fullName evidence="8">ABC transporter permease</fullName>
    </submittedName>
</protein>
<evidence type="ECO:0000313" key="9">
    <source>
        <dbReference type="Proteomes" id="UP000309170"/>
    </source>
</evidence>
<keyword evidence="4 6" id="KW-1133">Transmembrane helix</keyword>
<keyword evidence="6" id="KW-0813">Transport</keyword>
<dbReference type="Proteomes" id="UP000309170">
    <property type="component" value="Unassembled WGS sequence"/>
</dbReference>
<feature type="transmembrane region" description="Helical" evidence="6">
    <location>
        <begin position="197"/>
        <end position="216"/>
    </location>
</feature>
<evidence type="ECO:0000259" key="7">
    <source>
        <dbReference type="Pfam" id="PF02687"/>
    </source>
</evidence>
<feature type="transmembrane region" description="Helical" evidence="6">
    <location>
        <begin position="623"/>
        <end position="647"/>
    </location>
</feature>
<keyword evidence="3 6" id="KW-0812">Transmembrane</keyword>
<feature type="transmembrane region" description="Helical" evidence="6">
    <location>
        <begin position="288"/>
        <end position="311"/>
    </location>
</feature>
<gene>
    <name evidence="8" type="ORF">FC678_19220</name>
</gene>
<feature type="transmembrane region" description="Helical" evidence="6">
    <location>
        <begin position="228"/>
        <end position="248"/>
    </location>
</feature>
<feature type="domain" description="ABC3 transporter permease C-terminal" evidence="7">
    <location>
        <begin position="60"/>
        <end position="179"/>
    </location>
</feature>
<evidence type="ECO:0000256" key="4">
    <source>
        <dbReference type="ARBA" id="ARBA00022989"/>
    </source>
</evidence>
<keyword evidence="2 6" id="KW-1003">Cell membrane</keyword>
<dbReference type="OrthoDB" id="1705903at2"/>
<feature type="transmembrane region" description="Helical" evidence="6">
    <location>
        <begin position="20"/>
        <end position="40"/>
    </location>
</feature>
<accession>A0A9X8ZEF9</accession>
<dbReference type="InterPro" id="IPR003838">
    <property type="entry name" value="ABC3_permease_C"/>
</dbReference>
<dbReference type="RefSeq" id="WP_137019333.1">
    <property type="nucleotide sequence ID" value="NZ_SZNS01000047.1"/>
</dbReference>
<dbReference type="PANTHER" id="PTHR46795:SF3">
    <property type="entry name" value="ABC TRANSPORTER PERMEASE"/>
    <property type="match status" value="1"/>
</dbReference>
<feature type="transmembrane region" description="Helical" evidence="6">
    <location>
        <begin position="587"/>
        <end position="611"/>
    </location>
</feature>
<dbReference type="EMBL" id="SZNT01000334">
    <property type="protein sequence ID" value="TKH08790.1"/>
    <property type="molecule type" value="Genomic_DNA"/>
</dbReference>
<feature type="domain" description="ABC3 transporter permease C-terminal" evidence="7">
    <location>
        <begin position="538"/>
        <end position="649"/>
    </location>
</feature>
<feature type="transmembrane region" description="Helical" evidence="6">
    <location>
        <begin position="531"/>
        <end position="553"/>
    </location>
</feature>
<reference evidence="8 9" key="1">
    <citation type="journal article" date="2019" name="Environ. Microbiol.">
        <title>An active ?-lactamase is a part of an orchestrated cell wall stress resistance network of Bacillus subtilis and related rhizosphere species.</title>
        <authorList>
            <person name="Bucher T."/>
            <person name="Keren-Paz A."/>
            <person name="Hausser J."/>
            <person name="Olender T."/>
            <person name="Cytryn E."/>
            <person name="Kolodkin-Gal I."/>
        </authorList>
    </citation>
    <scope>NUCLEOTIDE SEQUENCE [LARGE SCALE GENOMIC DNA]</scope>
    <source>
        <strain evidence="8 9">I4</strain>
    </source>
</reference>
<comment type="subcellular location">
    <subcellularLocation>
        <location evidence="1 6">Cell membrane</location>
        <topology evidence="1 6">Multi-pass membrane protein</topology>
    </subcellularLocation>
</comment>
<comment type="caution">
    <text evidence="8">The sequence shown here is derived from an EMBL/GenBank/DDBJ whole genome shotgun (WGS) entry which is preliminary data.</text>
</comment>
<evidence type="ECO:0000313" key="8">
    <source>
        <dbReference type="EMBL" id="TKH08790.1"/>
    </source>
</evidence>
<evidence type="ECO:0000256" key="2">
    <source>
        <dbReference type="ARBA" id="ARBA00022475"/>
    </source>
</evidence>
<dbReference type="GO" id="GO:0005886">
    <property type="term" value="C:plasma membrane"/>
    <property type="evidence" value="ECO:0007669"/>
    <property type="project" value="UniProtKB-SubCell"/>
</dbReference>
<evidence type="ECO:0000256" key="6">
    <source>
        <dbReference type="PIRNR" id="PIRNR018968"/>
    </source>
</evidence>
<sequence length="654" mass="75388">MSLLNMTFRNVQRNFRVYTIYLFAMITGVMVHFTFSSLMYNQDILDVLNNKESFQTGVSIASVVIFLFIIFFILYANSFFMKQRKKEFGLYLLLGMKESQITRMVFFENLLIGSFSLVIGILLGGLLSKFFGMALMNLMQYDNVITLNFPYQAIGSTIILFLLLAIIASIQSFFMISRVQLVELFHAKEKMEKPIPSSFIMAALSLMLLATEFFLISRGKESSIWQDHLTFSMIAVTVGMIGGTYLFFRQFSGWLLHKIRQKHNYHEGNRVLWISSLRFQIRSNTLNLTFISLFSATIIFLIGFVSINYAVQFEAVGRNLPNDIAFQSLDKETNEKIDARIKNSEHSIEYHKTLEALVGKPNTNMDLAFENPEYFSKDVFLFPEKAYNEIISLRGNQEEIDLEDMEAVSLSQGTDSPKSFPSDQLPRFKVNVNEDITLKLIEKKDYALLGWASDPVQSMLLKPAVLIISDEAYQDLKSKAKTVHFEIYEIENEKQAESLSTDIHAIVTKKPDTYYSSFADVYSKQIEGSSLMLFAAAFLAVIALFALASVIYFKQLREATEEQRQYSILRKIGTADRELKSVIRKQLLFVFFPPLVLGILHSWLILKYYILDSVQDFPQLTSMLWFIFAIYFVIYVLFYLSSADLYYKIVNQKY</sequence>